<dbReference type="Proteomes" id="UP000006727">
    <property type="component" value="Chromosome 3"/>
</dbReference>
<dbReference type="Pfam" id="PF05938">
    <property type="entry name" value="Self-incomp_S1"/>
    <property type="match status" value="1"/>
</dbReference>
<dbReference type="EnsemblPlants" id="Pp3c3_33060V3.2">
    <property type="protein sequence ID" value="PAC:32943450.CDS.1"/>
    <property type="gene ID" value="Pp3c3_33060"/>
</dbReference>
<dbReference type="InParanoid" id="A0A2K1KWY5"/>
<comment type="subcellular location">
    <subcellularLocation>
        <location evidence="1 6">Secreted</location>
    </subcellularLocation>
</comment>
<evidence type="ECO:0000313" key="8">
    <source>
        <dbReference type="EnsemblPlants" id="PAC:32943449.CDS.1"/>
    </source>
</evidence>
<dbReference type="EMBL" id="ABEU02000003">
    <property type="protein sequence ID" value="PNR58307.1"/>
    <property type="molecule type" value="Genomic_DNA"/>
</dbReference>
<dbReference type="InterPro" id="IPR010264">
    <property type="entry name" value="Self-incomp_S1"/>
</dbReference>
<evidence type="ECO:0000313" key="7">
    <source>
        <dbReference type="EMBL" id="PNR58307.1"/>
    </source>
</evidence>
<evidence type="ECO:0000256" key="3">
    <source>
        <dbReference type="ARBA" id="ARBA00022471"/>
    </source>
</evidence>
<reference evidence="7 9" key="2">
    <citation type="journal article" date="2018" name="Plant J.">
        <title>The Physcomitrella patens chromosome-scale assembly reveals moss genome structure and evolution.</title>
        <authorList>
            <person name="Lang D."/>
            <person name="Ullrich K.K."/>
            <person name="Murat F."/>
            <person name="Fuchs J."/>
            <person name="Jenkins J."/>
            <person name="Haas F.B."/>
            <person name="Piednoel M."/>
            <person name="Gundlach H."/>
            <person name="Van Bel M."/>
            <person name="Meyberg R."/>
            <person name="Vives C."/>
            <person name="Morata J."/>
            <person name="Symeonidi A."/>
            <person name="Hiss M."/>
            <person name="Muchero W."/>
            <person name="Kamisugi Y."/>
            <person name="Saleh O."/>
            <person name="Blanc G."/>
            <person name="Decker E.L."/>
            <person name="van Gessel N."/>
            <person name="Grimwood J."/>
            <person name="Hayes R.D."/>
            <person name="Graham S.W."/>
            <person name="Gunter L.E."/>
            <person name="McDaniel S.F."/>
            <person name="Hoernstein S.N.W."/>
            <person name="Larsson A."/>
            <person name="Li F.W."/>
            <person name="Perroud P.F."/>
            <person name="Phillips J."/>
            <person name="Ranjan P."/>
            <person name="Rokshar D.S."/>
            <person name="Rothfels C.J."/>
            <person name="Schneider L."/>
            <person name="Shu S."/>
            <person name="Stevenson D.W."/>
            <person name="Thummler F."/>
            <person name="Tillich M."/>
            <person name="Villarreal Aguilar J.C."/>
            <person name="Widiez T."/>
            <person name="Wong G.K."/>
            <person name="Wymore A."/>
            <person name="Zhang Y."/>
            <person name="Zimmer A.D."/>
            <person name="Quatrano R.S."/>
            <person name="Mayer K.F.X."/>
            <person name="Goodstein D."/>
            <person name="Casacuberta J.M."/>
            <person name="Vandepoele K."/>
            <person name="Reski R."/>
            <person name="Cuming A.C."/>
            <person name="Tuskan G.A."/>
            <person name="Maumus F."/>
            <person name="Salse J."/>
            <person name="Schmutz J."/>
            <person name="Rensing S.A."/>
        </authorList>
    </citation>
    <scope>NUCLEOTIDE SEQUENCE [LARGE SCALE GENOMIC DNA]</scope>
    <source>
        <strain evidence="8 9">cv. Gransden 2004</strain>
    </source>
</reference>
<keyword evidence="9" id="KW-1185">Reference proteome</keyword>
<name>A0A2K1KWY5_PHYPA</name>
<dbReference type="Gramene" id="Pp3c3_33060V3.1">
    <property type="protein sequence ID" value="PAC:32943449.CDS.1"/>
    <property type="gene ID" value="Pp3c3_33060"/>
</dbReference>
<evidence type="ECO:0000256" key="4">
    <source>
        <dbReference type="ARBA" id="ARBA00022525"/>
    </source>
</evidence>
<evidence type="ECO:0000256" key="2">
    <source>
        <dbReference type="ARBA" id="ARBA00005581"/>
    </source>
</evidence>
<gene>
    <name evidence="7" type="ORF">PHYPA_005302</name>
</gene>
<proteinExistence type="inferred from homology"/>
<dbReference type="GO" id="GO:0060320">
    <property type="term" value="P:rejection of self pollen"/>
    <property type="evidence" value="ECO:0007669"/>
    <property type="project" value="UniProtKB-KW"/>
</dbReference>
<dbReference type="PANTHER" id="PTHR31232">
    <property type="match status" value="1"/>
</dbReference>
<keyword evidence="4 6" id="KW-0964">Secreted</keyword>
<keyword evidence="5 6" id="KW-0732">Signal</keyword>
<feature type="chain" id="PRO_5034095338" description="S-protein homolog" evidence="6">
    <location>
        <begin position="32"/>
        <end position="129"/>
    </location>
</feature>
<feature type="signal peptide" evidence="6">
    <location>
        <begin position="1"/>
        <end position="31"/>
    </location>
</feature>
<protein>
    <recommendedName>
        <fullName evidence="6">S-protein homolog</fullName>
    </recommendedName>
</protein>
<evidence type="ECO:0000256" key="1">
    <source>
        <dbReference type="ARBA" id="ARBA00004613"/>
    </source>
</evidence>
<evidence type="ECO:0000313" key="9">
    <source>
        <dbReference type="Proteomes" id="UP000006727"/>
    </source>
</evidence>
<comment type="similarity">
    <text evidence="2 6">Belongs to the plant self-incompatibility (S1) protein family.</text>
</comment>
<dbReference type="AlphaFoldDB" id="A0A2K1KWY5"/>
<reference evidence="8" key="3">
    <citation type="submission" date="2020-12" db="UniProtKB">
        <authorList>
            <consortium name="EnsemblPlants"/>
        </authorList>
    </citation>
    <scope>IDENTIFICATION</scope>
</reference>
<organism evidence="7">
    <name type="scientific">Physcomitrium patens</name>
    <name type="common">Spreading-leaved earth moss</name>
    <name type="synonym">Physcomitrella patens</name>
    <dbReference type="NCBI Taxonomy" id="3218"/>
    <lineage>
        <taxon>Eukaryota</taxon>
        <taxon>Viridiplantae</taxon>
        <taxon>Streptophyta</taxon>
        <taxon>Embryophyta</taxon>
        <taxon>Bryophyta</taxon>
        <taxon>Bryophytina</taxon>
        <taxon>Bryopsida</taxon>
        <taxon>Funariidae</taxon>
        <taxon>Funariales</taxon>
        <taxon>Funariaceae</taxon>
        <taxon>Physcomitrium</taxon>
    </lineage>
</organism>
<sequence length="129" mass="14438">MAMLSSKVTNLIFAVVVLVSSLLQVMLTVEGAYVSIGNGLKPVSELKVHCRKSNQDLGVRVVHSEQQYSVNIAKEYLGSYLCVFEAAGKRTATFDVLNSRCNCNSYYGCQWVAKSEGFYCNYDFIRRWG</sequence>
<accession>A0A2K1KWY5</accession>
<dbReference type="GO" id="GO:0005576">
    <property type="term" value="C:extracellular region"/>
    <property type="evidence" value="ECO:0007669"/>
    <property type="project" value="UniProtKB-SubCell"/>
</dbReference>
<dbReference type="EnsemblPlants" id="Pp3c3_33060V3.1">
    <property type="protein sequence ID" value="PAC:32943449.CDS.1"/>
    <property type="gene ID" value="Pp3c3_33060"/>
</dbReference>
<reference evidence="7 9" key="1">
    <citation type="journal article" date="2008" name="Science">
        <title>The Physcomitrella genome reveals evolutionary insights into the conquest of land by plants.</title>
        <authorList>
            <person name="Rensing S."/>
            <person name="Lang D."/>
            <person name="Zimmer A."/>
            <person name="Terry A."/>
            <person name="Salamov A."/>
            <person name="Shapiro H."/>
            <person name="Nishiyama T."/>
            <person name="Perroud P.-F."/>
            <person name="Lindquist E."/>
            <person name="Kamisugi Y."/>
            <person name="Tanahashi T."/>
            <person name="Sakakibara K."/>
            <person name="Fujita T."/>
            <person name="Oishi K."/>
            <person name="Shin-I T."/>
            <person name="Kuroki Y."/>
            <person name="Toyoda A."/>
            <person name="Suzuki Y."/>
            <person name="Hashimoto A."/>
            <person name="Yamaguchi K."/>
            <person name="Sugano A."/>
            <person name="Kohara Y."/>
            <person name="Fujiyama A."/>
            <person name="Anterola A."/>
            <person name="Aoki S."/>
            <person name="Ashton N."/>
            <person name="Barbazuk W.B."/>
            <person name="Barker E."/>
            <person name="Bennetzen J."/>
            <person name="Bezanilla M."/>
            <person name="Blankenship R."/>
            <person name="Cho S.H."/>
            <person name="Dutcher S."/>
            <person name="Estelle M."/>
            <person name="Fawcett J.A."/>
            <person name="Gundlach H."/>
            <person name="Hanada K."/>
            <person name="Heyl A."/>
            <person name="Hicks K.A."/>
            <person name="Hugh J."/>
            <person name="Lohr M."/>
            <person name="Mayer K."/>
            <person name="Melkozernov A."/>
            <person name="Murata T."/>
            <person name="Nelson D."/>
            <person name="Pils B."/>
            <person name="Prigge M."/>
            <person name="Reiss B."/>
            <person name="Renner T."/>
            <person name="Rombauts S."/>
            <person name="Rushton P."/>
            <person name="Sanderfoot A."/>
            <person name="Schween G."/>
            <person name="Shiu S.-H."/>
            <person name="Stueber K."/>
            <person name="Theodoulou F.L."/>
            <person name="Tu H."/>
            <person name="Van de Peer Y."/>
            <person name="Verrier P.J."/>
            <person name="Waters E."/>
            <person name="Wood A."/>
            <person name="Yang L."/>
            <person name="Cove D."/>
            <person name="Cuming A."/>
            <person name="Hasebe M."/>
            <person name="Lucas S."/>
            <person name="Mishler D.B."/>
            <person name="Reski R."/>
            <person name="Grigoriev I."/>
            <person name="Quatrano R.S."/>
            <person name="Boore J.L."/>
        </authorList>
    </citation>
    <scope>NUCLEOTIDE SEQUENCE [LARGE SCALE GENOMIC DNA]</scope>
    <source>
        <strain evidence="8 9">cv. Gransden 2004</strain>
    </source>
</reference>
<evidence type="ECO:0000256" key="6">
    <source>
        <dbReference type="RuleBase" id="RU367044"/>
    </source>
</evidence>
<evidence type="ECO:0000256" key="5">
    <source>
        <dbReference type="ARBA" id="ARBA00022729"/>
    </source>
</evidence>
<dbReference type="PANTHER" id="PTHR31232:SF18">
    <property type="entry name" value="S-PROTEIN HOMOLOG"/>
    <property type="match status" value="1"/>
</dbReference>
<keyword evidence="3 6" id="KW-0713">Self-incompatibility</keyword>
<dbReference type="Gramene" id="Pp3c3_33060V3.2">
    <property type="protein sequence ID" value="PAC:32943450.CDS.1"/>
    <property type="gene ID" value="Pp3c3_33060"/>
</dbReference>